<dbReference type="OrthoDB" id="128937at2"/>
<evidence type="ECO:0000256" key="2">
    <source>
        <dbReference type="SAM" id="SignalP"/>
    </source>
</evidence>
<dbReference type="AlphaFoldDB" id="D5EHS9"/>
<accession>D5EHS9</accession>
<organism evidence="3 4">
    <name type="scientific">Coraliomargarita akajimensis (strain DSM 45221 / IAM 15411 / JCM 23193 / KCTC 12865 / 04OKA010-24)</name>
    <dbReference type="NCBI Taxonomy" id="583355"/>
    <lineage>
        <taxon>Bacteria</taxon>
        <taxon>Pseudomonadati</taxon>
        <taxon>Verrucomicrobiota</taxon>
        <taxon>Opitutia</taxon>
        <taxon>Puniceicoccales</taxon>
        <taxon>Coraliomargaritaceae</taxon>
        <taxon>Coraliomargarita</taxon>
    </lineage>
</organism>
<keyword evidence="4" id="KW-1185">Reference proteome</keyword>
<evidence type="ECO:0000313" key="3">
    <source>
        <dbReference type="EMBL" id="ADE54120.1"/>
    </source>
</evidence>
<keyword evidence="2" id="KW-0732">Signal</keyword>
<proteinExistence type="predicted"/>
<feature type="signal peptide" evidence="2">
    <location>
        <begin position="1"/>
        <end position="33"/>
    </location>
</feature>
<evidence type="ECO:0000256" key="1">
    <source>
        <dbReference type="SAM" id="MobiDB-lite"/>
    </source>
</evidence>
<feature type="compositionally biased region" description="Basic and acidic residues" evidence="1">
    <location>
        <begin position="45"/>
        <end position="54"/>
    </location>
</feature>
<feature type="region of interest" description="Disordered" evidence="1">
    <location>
        <begin position="35"/>
        <end position="56"/>
    </location>
</feature>
<reference evidence="3 4" key="1">
    <citation type="journal article" date="2010" name="Stand. Genomic Sci.">
        <title>Complete genome sequence of Coraliomargarita akajimensis type strain (04OKA010-24).</title>
        <authorList>
            <person name="Mavromatis K."/>
            <person name="Abt B."/>
            <person name="Brambilla E."/>
            <person name="Lapidus A."/>
            <person name="Copeland A."/>
            <person name="Deshpande S."/>
            <person name="Nolan M."/>
            <person name="Lucas S."/>
            <person name="Tice H."/>
            <person name="Cheng J.F."/>
            <person name="Han C."/>
            <person name="Detter J.C."/>
            <person name="Woyke T."/>
            <person name="Goodwin L."/>
            <person name="Pitluck S."/>
            <person name="Held B."/>
            <person name="Brettin T."/>
            <person name="Tapia R."/>
            <person name="Ivanova N."/>
            <person name="Mikhailova N."/>
            <person name="Pati A."/>
            <person name="Liolios K."/>
            <person name="Chen A."/>
            <person name="Palaniappan K."/>
            <person name="Land M."/>
            <person name="Hauser L."/>
            <person name="Chang Y.J."/>
            <person name="Jeffries C.D."/>
            <person name="Rohde M."/>
            <person name="Goker M."/>
            <person name="Bristow J."/>
            <person name="Eisen J.A."/>
            <person name="Markowitz V."/>
            <person name="Hugenholtz P."/>
            <person name="Klenk H.P."/>
            <person name="Kyrpides N.C."/>
        </authorList>
    </citation>
    <scope>NUCLEOTIDE SEQUENCE [LARGE SCALE GENOMIC DNA]</scope>
    <source>
        <strain evidence="4">DSM 45221 / IAM 15411 / JCM 23193 / KCTC 12865</strain>
    </source>
</reference>
<dbReference type="STRING" id="583355.Caka_1099"/>
<protein>
    <recommendedName>
        <fullName evidence="5">Outer membrane lipoprotein-sorting protein</fullName>
    </recommendedName>
</protein>
<name>D5EHS9_CORAD</name>
<dbReference type="KEGG" id="caa:Caka_1099"/>
<gene>
    <name evidence="3" type="ordered locus">Caka_1099</name>
</gene>
<dbReference type="EMBL" id="CP001998">
    <property type="protein sequence ID" value="ADE54120.1"/>
    <property type="molecule type" value="Genomic_DNA"/>
</dbReference>
<sequence>MKTLKYPIVFRQHFCLSLLSLALLALASSQAYAQTEPQTSNEETAESKITRPESSDSTSEKLIANYLAASGGIEAHTALKNVFVRGDIIEGKELKHFELTETSDGKRRLRLYWTLRGVDYDHVYCFDGQELWQHRRLPLDGKRNLTANYSGPDAVHFQHQRCFFHPFTDPLLQDYVFAYMGSDKTGKRDSYLVVGYGPKNERTWFYFDKENFLVTRSGGIGIAGGAKTYLDYKANGFESIGGVFLPTGFSTLAKDQQYGQYIFEEITTNIDLPADYFARPVVSIPTLRNANASAE</sequence>
<feature type="chain" id="PRO_5003070675" description="Outer membrane lipoprotein-sorting protein" evidence="2">
    <location>
        <begin position="34"/>
        <end position="295"/>
    </location>
</feature>
<evidence type="ECO:0000313" key="4">
    <source>
        <dbReference type="Proteomes" id="UP000000925"/>
    </source>
</evidence>
<dbReference type="RefSeq" id="WP_013042842.1">
    <property type="nucleotide sequence ID" value="NC_014008.1"/>
</dbReference>
<dbReference type="HOGENOM" id="CLU_942374_0_0_0"/>
<dbReference type="Proteomes" id="UP000000925">
    <property type="component" value="Chromosome"/>
</dbReference>
<evidence type="ECO:0008006" key="5">
    <source>
        <dbReference type="Google" id="ProtNLM"/>
    </source>
</evidence>